<dbReference type="InterPro" id="IPR006151">
    <property type="entry name" value="Shikm_DH/Glu-tRNA_Rdtase"/>
</dbReference>
<evidence type="ECO:0000256" key="4">
    <source>
        <dbReference type="ARBA" id="ARBA00022857"/>
    </source>
</evidence>
<feature type="domain" description="Quinate/shikimate 5-dehydrogenase/glutamyl-tRNA reductase" evidence="10">
    <location>
        <begin position="123"/>
        <end position="195"/>
    </location>
</feature>
<keyword evidence="4 9" id="KW-0521">NADP</keyword>
<comment type="pathway">
    <text evidence="8">Aromatic compound metabolism; 3,4-dihydroxybenzoate biosynthesis; 3-dehydroquinate from D-quinate (NAD(+) route).</text>
</comment>
<dbReference type="CDD" id="cd01065">
    <property type="entry name" value="NAD_bind_Shikimate_DH"/>
    <property type="match status" value="1"/>
</dbReference>
<protein>
    <recommendedName>
        <fullName evidence="2 9">Shikimate dehydrogenase (NADP(+))</fullName>
        <shortName evidence="9">SDH</shortName>
        <ecNumber evidence="2 9">1.1.1.25</ecNumber>
    </recommendedName>
</protein>
<feature type="binding site" evidence="9">
    <location>
        <begin position="21"/>
        <end position="23"/>
    </location>
    <ligand>
        <name>shikimate</name>
        <dbReference type="ChEBI" id="CHEBI:36208"/>
    </ligand>
</feature>
<organism evidence="13 14">
    <name type="scientific">Variibacter gotjawalensis</name>
    <dbReference type="NCBI Taxonomy" id="1333996"/>
    <lineage>
        <taxon>Bacteria</taxon>
        <taxon>Pseudomonadati</taxon>
        <taxon>Pseudomonadota</taxon>
        <taxon>Alphaproteobacteria</taxon>
        <taxon>Hyphomicrobiales</taxon>
        <taxon>Nitrobacteraceae</taxon>
        <taxon>Variibacter</taxon>
    </lineage>
</organism>
<dbReference type="Proteomes" id="UP000236884">
    <property type="component" value="Chromosome"/>
</dbReference>
<evidence type="ECO:0000256" key="9">
    <source>
        <dbReference type="HAMAP-Rule" id="MF_00222"/>
    </source>
</evidence>
<dbReference type="Pfam" id="PF01488">
    <property type="entry name" value="Shikimate_DH"/>
    <property type="match status" value="1"/>
</dbReference>
<dbReference type="GO" id="GO:0009423">
    <property type="term" value="P:chorismate biosynthetic process"/>
    <property type="evidence" value="ECO:0007669"/>
    <property type="project" value="UniProtKB-UniRule"/>
</dbReference>
<accession>A0A0S3PRP1</accession>
<evidence type="ECO:0000256" key="7">
    <source>
        <dbReference type="ARBA" id="ARBA00049442"/>
    </source>
</evidence>
<dbReference type="RefSeq" id="WP_172887549.1">
    <property type="nucleotide sequence ID" value="NZ_JAASRT010000001.1"/>
</dbReference>
<comment type="similarity">
    <text evidence="9">Belongs to the shikimate dehydrogenase family.</text>
</comment>
<evidence type="ECO:0000256" key="5">
    <source>
        <dbReference type="ARBA" id="ARBA00023002"/>
    </source>
</evidence>
<keyword evidence="3 9" id="KW-0028">Amino-acid biosynthesis</keyword>
<dbReference type="Pfam" id="PF18317">
    <property type="entry name" value="SDH_C"/>
    <property type="match status" value="1"/>
</dbReference>
<evidence type="ECO:0000256" key="1">
    <source>
        <dbReference type="ARBA" id="ARBA00004871"/>
    </source>
</evidence>
<feature type="domain" description="SDH C-terminal" evidence="12">
    <location>
        <begin position="251"/>
        <end position="278"/>
    </location>
</feature>
<dbReference type="SUPFAM" id="SSF51735">
    <property type="entry name" value="NAD(P)-binding Rossmann-fold domains"/>
    <property type="match status" value="1"/>
</dbReference>
<evidence type="ECO:0000313" key="13">
    <source>
        <dbReference type="EMBL" id="BAT58614.1"/>
    </source>
</evidence>
<proteinExistence type="inferred from homology"/>
<evidence type="ECO:0000259" key="11">
    <source>
        <dbReference type="Pfam" id="PF08501"/>
    </source>
</evidence>
<dbReference type="KEGG" id="vgo:GJW-30_1_01140"/>
<dbReference type="SUPFAM" id="SSF53223">
    <property type="entry name" value="Aminoacid dehydrogenase-like, N-terminal domain"/>
    <property type="match status" value="1"/>
</dbReference>
<dbReference type="NCBIfam" id="NF009201">
    <property type="entry name" value="PRK12549.1"/>
    <property type="match status" value="1"/>
</dbReference>
<evidence type="ECO:0000256" key="6">
    <source>
        <dbReference type="ARBA" id="ARBA00023141"/>
    </source>
</evidence>
<evidence type="ECO:0000259" key="10">
    <source>
        <dbReference type="Pfam" id="PF01488"/>
    </source>
</evidence>
<sequence length="284" mass="30296">MIASENAPVLVGLIGSGIQASLTPAMHEQEGRAQGLDYSYGLIDLDVLGVGIEALPELLQQAERGGFRGLNITYPCKQAVIQHLDELDAEATLIGAVNTVVFRGNRRIGHNTDWFGFAQSFRHEFGDVPREHVVLLGAGGAGAAVAHALLKSGVRQLTVVDTLPERATSLAAELGARFADTRVDALLRVEETSDIDGIVNATPVGMAKLPGLPIGANLVVPSSWVADVIYFPRETELLQLARARGCRTMSGAGMAVHQAAEAFHLFTGRIADAERMHRVFESAI</sequence>
<feature type="binding site" evidence="9">
    <location>
        <position position="251"/>
    </location>
    <ligand>
        <name>NADP(+)</name>
        <dbReference type="ChEBI" id="CHEBI:58349"/>
    </ligand>
</feature>
<dbReference type="EC" id="1.1.1.25" evidence="2 9"/>
<dbReference type="InterPro" id="IPR022893">
    <property type="entry name" value="Shikimate_DH_fam"/>
</dbReference>
<gene>
    <name evidence="13" type="primary">aroE_2</name>
    <name evidence="9" type="synonym">aroE</name>
    <name evidence="13" type="ORF">GJW-30_1_01140</name>
</gene>
<feature type="domain" description="Shikimate dehydrogenase substrate binding N-terminal" evidence="11">
    <location>
        <begin position="13"/>
        <end position="100"/>
    </location>
</feature>
<feature type="binding site" evidence="9">
    <location>
        <begin position="137"/>
        <end position="141"/>
    </location>
    <ligand>
        <name>NADP(+)</name>
        <dbReference type="ChEBI" id="CHEBI:58349"/>
    </ligand>
</feature>
<evidence type="ECO:0000313" key="14">
    <source>
        <dbReference type="Proteomes" id="UP000236884"/>
    </source>
</evidence>
<dbReference type="AlphaFoldDB" id="A0A0S3PRP1"/>
<evidence type="ECO:0000256" key="8">
    <source>
        <dbReference type="ARBA" id="ARBA00060613"/>
    </source>
</evidence>
<keyword evidence="14" id="KW-1185">Reference proteome</keyword>
<dbReference type="Gene3D" id="3.40.50.10860">
    <property type="entry name" value="Leucine Dehydrogenase, chain A, domain 1"/>
    <property type="match status" value="1"/>
</dbReference>
<dbReference type="Pfam" id="PF08501">
    <property type="entry name" value="Shikimate_dh_N"/>
    <property type="match status" value="1"/>
</dbReference>
<dbReference type="GO" id="GO:0008652">
    <property type="term" value="P:amino acid biosynthetic process"/>
    <property type="evidence" value="ECO:0007669"/>
    <property type="project" value="UniProtKB-KW"/>
</dbReference>
<comment type="caution">
    <text evidence="9">Lacks conserved residue(s) required for the propagation of feature annotation.</text>
</comment>
<comment type="subunit">
    <text evidence="9">Homodimer.</text>
</comment>
<dbReference type="GO" id="GO:0004764">
    <property type="term" value="F:shikimate 3-dehydrogenase (NADP+) activity"/>
    <property type="evidence" value="ECO:0007669"/>
    <property type="project" value="UniProtKB-UniRule"/>
</dbReference>
<dbReference type="GO" id="GO:0050661">
    <property type="term" value="F:NADP binding"/>
    <property type="evidence" value="ECO:0007669"/>
    <property type="project" value="TreeGrafter"/>
</dbReference>
<keyword evidence="5 9" id="KW-0560">Oxidoreductase</keyword>
<evidence type="ECO:0000256" key="3">
    <source>
        <dbReference type="ARBA" id="ARBA00022605"/>
    </source>
</evidence>
<evidence type="ECO:0000256" key="2">
    <source>
        <dbReference type="ARBA" id="ARBA00012962"/>
    </source>
</evidence>
<dbReference type="InterPro" id="IPR041121">
    <property type="entry name" value="SDH_C"/>
</dbReference>
<dbReference type="InterPro" id="IPR013708">
    <property type="entry name" value="Shikimate_DH-bd_N"/>
</dbReference>
<dbReference type="PANTHER" id="PTHR21089">
    <property type="entry name" value="SHIKIMATE DEHYDROGENASE"/>
    <property type="match status" value="1"/>
</dbReference>
<feature type="binding site" evidence="9">
    <location>
        <position position="258"/>
    </location>
    <ligand>
        <name>shikimate</name>
        <dbReference type="ChEBI" id="CHEBI:36208"/>
    </ligand>
</feature>
<dbReference type="EMBL" id="AP014946">
    <property type="protein sequence ID" value="BAT58614.1"/>
    <property type="molecule type" value="Genomic_DNA"/>
</dbReference>
<feature type="binding site" evidence="9">
    <location>
        <position position="113"/>
    </location>
    <ligand>
        <name>shikimate</name>
        <dbReference type="ChEBI" id="CHEBI:36208"/>
    </ligand>
</feature>
<dbReference type="Gene3D" id="3.40.50.720">
    <property type="entry name" value="NAD(P)-binding Rossmann-like Domain"/>
    <property type="match status" value="1"/>
</dbReference>
<reference evidence="13 14" key="1">
    <citation type="submission" date="2015-08" db="EMBL/GenBank/DDBJ databases">
        <title>Investigation of the bacterial diversity of lava forest soil.</title>
        <authorList>
            <person name="Lee J.S."/>
        </authorList>
    </citation>
    <scope>NUCLEOTIDE SEQUENCE [LARGE SCALE GENOMIC DNA]</scope>
    <source>
        <strain evidence="13 14">GJW-30</strain>
    </source>
</reference>
<dbReference type="GO" id="GO:0019632">
    <property type="term" value="P:shikimate metabolic process"/>
    <property type="evidence" value="ECO:0007669"/>
    <property type="project" value="TreeGrafter"/>
</dbReference>
<dbReference type="PANTHER" id="PTHR21089:SF1">
    <property type="entry name" value="BIFUNCTIONAL 3-DEHYDROQUINATE DEHYDRATASE_SHIKIMATE DEHYDROGENASE, CHLOROPLASTIC"/>
    <property type="match status" value="1"/>
</dbReference>
<dbReference type="InterPro" id="IPR036291">
    <property type="entry name" value="NAD(P)-bd_dom_sf"/>
</dbReference>
<feature type="binding site" evidence="9">
    <location>
        <position position="230"/>
    </location>
    <ligand>
        <name>shikimate</name>
        <dbReference type="ChEBI" id="CHEBI:36208"/>
    </ligand>
</feature>
<dbReference type="FunFam" id="3.40.50.720:FF:000086">
    <property type="entry name" value="Quinate/shikimate dehydrogenase"/>
    <property type="match status" value="1"/>
</dbReference>
<feature type="binding site" evidence="9">
    <location>
        <position position="98"/>
    </location>
    <ligand>
        <name>shikimate</name>
        <dbReference type="ChEBI" id="CHEBI:36208"/>
    </ligand>
</feature>
<evidence type="ECO:0000259" key="12">
    <source>
        <dbReference type="Pfam" id="PF18317"/>
    </source>
</evidence>
<dbReference type="GO" id="GO:0005829">
    <property type="term" value="C:cytosol"/>
    <property type="evidence" value="ECO:0007669"/>
    <property type="project" value="TreeGrafter"/>
</dbReference>
<feature type="binding site" evidence="9">
    <location>
        <position position="73"/>
    </location>
    <ligand>
        <name>shikimate</name>
        <dbReference type="ChEBI" id="CHEBI:36208"/>
    </ligand>
</feature>
<dbReference type="UniPathway" id="UPA00053">
    <property type="reaction ID" value="UER00087"/>
</dbReference>
<keyword evidence="6 9" id="KW-0057">Aromatic amino acid biosynthesis</keyword>
<feature type="active site" description="Proton acceptor" evidence="9">
    <location>
        <position position="77"/>
    </location>
</feature>
<comment type="catalytic activity">
    <reaction evidence="7 9">
        <text>shikimate + NADP(+) = 3-dehydroshikimate + NADPH + H(+)</text>
        <dbReference type="Rhea" id="RHEA:17737"/>
        <dbReference type="ChEBI" id="CHEBI:15378"/>
        <dbReference type="ChEBI" id="CHEBI:16630"/>
        <dbReference type="ChEBI" id="CHEBI:36208"/>
        <dbReference type="ChEBI" id="CHEBI:57783"/>
        <dbReference type="ChEBI" id="CHEBI:58349"/>
        <dbReference type="EC" id="1.1.1.25"/>
    </reaction>
</comment>
<dbReference type="NCBIfam" id="NF001319">
    <property type="entry name" value="PRK00258.3-3"/>
    <property type="match status" value="1"/>
</dbReference>
<dbReference type="HAMAP" id="MF_00222">
    <property type="entry name" value="Shikimate_DH_AroE"/>
    <property type="match status" value="1"/>
</dbReference>
<feature type="binding site" evidence="9">
    <location>
        <position position="228"/>
    </location>
    <ligand>
        <name>NADP(+)</name>
        <dbReference type="ChEBI" id="CHEBI:58349"/>
    </ligand>
</feature>
<comment type="function">
    <text evidence="9">Involved in the biosynthesis of the chorismate, which leads to the biosynthesis of aromatic amino acids. Catalyzes the reversible NADPH linked reduction of 3-dehydroshikimate (DHSA) to yield shikimate (SA).</text>
</comment>
<dbReference type="InterPro" id="IPR046346">
    <property type="entry name" value="Aminoacid_DH-like_N_sf"/>
</dbReference>
<comment type="pathway">
    <text evidence="1 9">Metabolic intermediate biosynthesis; chorismate biosynthesis; chorismate from D-erythrose 4-phosphate and phosphoenolpyruvate: step 4/7.</text>
</comment>
<name>A0A0S3PRP1_9BRAD</name>
<dbReference type="GO" id="GO:0009073">
    <property type="term" value="P:aromatic amino acid family biosynthetic process"/>
    <property type="evidence" value="ECO:0007669"/>
    <property type="project" value="UniProtKB-KW"/>
</dbReference>